<name>A0A0W0FPU6_MONRR</name>
<evidence type="ECO:0000259" key="5">
    <source>
        <dbReference type="SMART" id="SM00861"/>
    </source>
</evidence>
<dbReference type="Pfam" id="PF02779">
    <property type="entry name" value="Transket_pyr"/>
    <property type="match status" value="1"/>
</dbReference>
<sequence>MLTTTFRRLPRRLNVRFNSTVEPPPAGGHLPSVSNSQILRSTRDSALRTPGLAWVDDISSGSNNMVGGRETRKMNTYQAVRDAMSIALTKDDNAVVFGEDVAFGGVFRCTMGLAEEFGRERVFNTPLTEQGIVGFGIGLASMGHTAIAEIQFADYIFPAFDQLVNEAAKFRYRSGGMFNCGGLTVRTPTMSVGHGGLYHSQSPEGFFMGASGLKVVIPRSPIQAKGLLLGCIRDPNPVVFMEPKILYRSAVEQVPTDDYTLPIGRAETLFSGSDLTLLSWGTPLYHCETALHMLSSPPPALEAHIPSSLRSAKIELIDLRTILPWDIDTIVESVQRTGRLVIVHEAGMTAGVGAEISAQVQKKCFLKLDAPVKRVTGWDTPVGLQFEKFLLPDALRVLDAIVETLSF</sequence>
<proteinExistence type="predicted"/>
<dbReference type="InterPro" id="IPR005475">
    <property type="entry name" value="Transketolase-like_Pyr-bd"/>
</dbReference>
<dbReference type="PANTHER" id="PTHR42980">
    <property type="entry name" value="2-OXOISOVALERATE DEHYDROGENASE SUBUNIT BETA-RELATED"/>
    <property type="match status" value="1"/>
</dbReference>
<organism evidence="6 7">
    <name type="scientific">Moniliophthora roreri</name>
    <name type="common">Frosty pod rot fungus</name>
    <name type="synonym">Monilia roreri</name>
    <dbReference type="NCBI Taxonomy" id="221103"/>
    <lineage>
        <taxon>Eukaryota</taxon>
        <taxon>Fungi</taxon>
        <taxon>Dikarya</taxon>
        <taxon>Basidiomycota</taxon>
        <taxon>Agaricomycotina</taxon>
        <taxon>Agaricomycetes</taxon>
        <taxon>Agaricomycetidae</taxon>
        <taxon>Agaricales</taxon>
        <taxon>Marasmiineae</taxon>
        <taxon>Marasmiaceae</taxon>
        <taxon>Moniliophthora</taxon>
    </lineage>
</organism>
<comment type="caution">
    <text evidence="6">The sequence shown here is derived from an EMBL/GenBank/DDBJ whole genome shotgun (WGS) entry which is preliminary data.</text>
</comment>
<dbReference type="CDD" id="cd07036">
    <property type="entry name" value="TPP_PYR_E1-PDHc-beta_like"/>
    <property type="match status" value="1"/>
</dbReference>
<dbReference type="Proteomes" id="UP000054988">
    <property type="component" value="Unassembled WGS sequence"/>
</dbReference>
<evidence type="ECO:0000256" key="1">
    <source>
        <dbReference type="ARBA" id="ARBA00001964"/>
    </source>
</evidence>
<dbReference type="eggNOG" id="KOG0525">
    <property type="taxonomic scope" value="Eukaryota"/>
</dbReference>
<dbReference type="Gene3D" id="3.40.50.970">
    <property type="match status" value="1"/>
</dbReference>
<evidence type="ECO:0000256" key="2">
    <source>
        <dbReference type="ARBA" id="ARBA00012277"/>
    </source>
</evidence>
<protein>
    <recommendedName>
        <fullName evidence="2">3-methyl-2-oxobutanoate dehydrogenase (2-methylpropanoyl-transferring)</fullName>
        <ecNumber evidence="2">1.2.4.4</ecNumber>
    </recommendedName>
</protein>
<dbReference type="AlphaFoldDB" id="A0A0W0FPU6"/>
<comment type="catalytic activity">
    <reaction evidence="4">
        <text>N(6)-[(R)-lipoyl]-L-lysyl-[protein] + 3-methyl-2-oxobutanoate + H(+) = N(6)-[(R)-S(8)-2-methylpropanoyldihydrolipoyl]-L-lysyl-[protein] + CO2</text>
        <dbReference type="Rhea" id="RHEA:13457"/>
        <dbReference type="Rhea" id="RHEA-COMP:10474"/>
        <dbReference type="Rhea" id="RHEA-COMP:10497"/>
        <dbReference type="ChEBI" id="CHEBI:11851"/>
        <dbReference type="ChEBI" id="CHEBI:15378"/>
        <dbReference type="ChEBI" id="CHEBI:16526"/>
        <dbReference type="ChEBI" id="CHEBI:83099"/>
        <dbReference type="ChEBI" id="CHEBI:83142"/>
        <dbReference type="EC" id="1.2.4.4"/>
    </reaction>
    <physiologicalReaction direction="left-to-right" evidence="4">
        <dbReference type="Rhea" id="RHEA:13458"/>
    </physiologicalReaction>
</comment>
<dbReference type="InterPro" id="IPR033248">
    <property type="entry name" value="Transketolase_C"/>
</dbReference>
<dbReference type="EMBL" id="LATX01001774">
    <property type="protein sequence ID" value="KTB38234.1"/>
    <property type="molecule type" value="Genomic_DNA"/>
</dbReference>
<dbReference type="EC" id="1.2.4.4" evidence="2"/>
<keyword evidence="3" id="KW-0560">Oxidoreductase</keyword>
<reference evidence="6 7" key="1">
    <citation type="submission" date="2015-12" db="EMBL/GenBank/DDBJ databases">
        <title>Draft genome sequence of Moniliophthora roreri, the causal agent of frosty pod rot of cacao.</title>
        <authorList>
            <person name="Aime M.C."/>
            <person name="Diaz-Valderrama J.R."/>
            <person name="Kijpornyongpan T."/>
            <person name="Phillips-Mora W."/>
        </authorList>
    </citation>
    <scope>NUCLEOTIDE SEQUENCE [LARGE SCALE GENOMIC DNA]</scope>
    <source>
        <strain evidence="6 7">MCA 2952</strain>
    </source>
</reference>
<evidence type="ECO:0000313" key="7">
    <source>
        <dbReference type="Proteomes" id="UP000054988"/>
    </source>
</evidence>
<dbReference type="InterPro" id="IPR009014">
    <property type="entry name" value="Transketo_C/PFOR_II"/>
</dbReference>
<accession>A0A0W0FPU6</accession>
<dbReference type="GO" id="GO:0003863">
    <property type="term" value="F:branched-chain 2-oxo acid dehydrogenase activity"/>
    <property type="evidence" value="ECO:0007669"/>
    <property type="project" value="UniProtKB-EC"/>
</dbReference>
<dbReference type="GO" id="GO:0009083">
    <property type="term" value="P:branched-chain amino acid catabolic process"/>
    <property type="evidence" value="ECO:0007669"/>
    <property type="project" value="TreeGrafter"/>
</dbReference>
<evidence type="ECO:0000256" key="3">
    <source>
        <dbReference type="ARBA" id="ARBA00023002"/>
    </source>
</evidence>
<dbReference type="SUPFAM" id="SSF52922">
    <property type="entry name" value="TK C-terminal domain-like"/>
    <property type="match status" value="1"/>
</dbReference>
<dbReference type="SMART" id="SM00861">
    <property type="entry name" value="Transket_pyr"/>
    <property type="match status" value="1"/>
</dbReference>
<dbReference type="GO" id="GO:0006091">
    <property type="term" value="P:generation of precursor metabolites and energy"/>
    <property type="evidence" value="ECO:0007669"/>
    <property type="project" value="UniProtKB-ARBA"/>
</dbReference>
<dbReference type="PANTHER" id="PTHR42980:SF1">
    <property type="entry name" value="2-OXOISOVALERATE DEHYDROGENASE SUBUNIT BETA, MITOCHONDRIAL"/>
    <property type="match status" value="1"/>
</dbReference>
<dbReference type="InterPro" id="IPR029061">
    <property type="entry name" value="THDP-binding"/>
</dbReference>
<gene>
    <name evidence="6" type="ORF">WG66_9201</name>
</gene>
<dbReference type="SUPFAM" id="SSF52518">
    <property type="entry name" value="Thiamin diphosphate-binding fold (THDP-binding)"/>
    <property type="match status" value="1"/>
</dbReference>
<dbReference type="Pfam" id="PF02780">
    <property type="entry name" value="Transketolase_C"/>
    <property type="match status" value="1"/>
</dbReference>
<dbReference type="GO" id="GO:0007584">
    <property type="term" value="P:response to nutrient"/>
    <property type="evidence" value="ECO:0007669"/>
    <property type="project" value="TreeGrafter"/>
</dbReference>
<evidence type="ECO:0000313" key="6">
    <source>
        <dbReference type="EMBL" id="KTB38234.1"/>
    </source>
</evidence>
<dbReference type="FunFam" id="3.40.50.920:FF:000001">
    <property type="entry name" value="Pyruvate dehydrogenase E1 beta subunit"/>
    <property type="match status" value="1"/>
</dbReference>
<dbReference type="Gene3D" id="3.40.50.920">
    <property type="match status" value="1"/>
</dbReference>
<comment type="cofactor">
    <cofactor evidence="1">
        <name>thiamine diphosphate</name>
        <dbReference type="ChEBI" id="CHEBI:58937"/>
    </cofactor>
</comment>
<feature type="domain" description="Transketolase-like pyrimidine-binding" evidence="5">
    <location>
        <begin position="74"/>
        <end position="249"/>
    </location>
</feature>
<dbReference type="FunFam" id="3.40.50.970:FF:000001">
    <property type="entry name" value="Pyruvate dehydrogenase E1 beta subunit"/>
    <property type="match status" value="1"/>
</dbReference>
<evidence type="ECO:0000256" key="4">
    <source>
        <dbReference type="ARBA" id="ARBA00051764"/>
    </source>
</evidence>